<evidence type="ECO:0000256" key="1">
    <source>
        <dbReference type="SAM" id="MobiDB-lite"/>
    </source>
</evidence>
<name>Q9FWT8_ORYSJ</name>
<dbReference type="EMBL" id="AC023240">
    <property type="protein sequence ID" value="AAG13546.1"/>
    <property type="molecule type" value="Genomic_DNA"/>
</dbReference>
<accession>Q9FWT8</accession>
<dbReference type="AlphaFoldDB" id="Q9FWT8"/>
<proteinExistence type="predicted"/>
<protein>
    <submittedName>
        <fullName evidence="2">Uncharacterized protein</fullName>
    </submittedName>
</protein>
<feature type="compositionally biased region" description="Low complexity" evidence="1">
    <location>
        <begin position="73"/>
        <end position="82"/>
    </location>
</feature>
<reference evidence="3" key="2">
    <citation type="journal article" date="2008" name="Nucleic Acids Res.">
        <title>The rice annotation project database (RAP-DB): 2008 update.</title>
        <authorList>
            <consortium name="The rice annotation project (RAP)"/>
        </authorList>
    </citation>
    <scope>GENOME REANNOTATION</scope>
    <source>
        <strain evidence="3">cv. Nipponbare</strain>
    </source>
</reference>
<dbReference type="Proteomes" id="UP000000763">
    <property type="component" value="Chromosome 10"/>
</dbReference>
<evidence type="ECO:0000313" key="2">
    <source>
        <dbReference type="EMBL" id="AAG13546.1"/>
    </source>
</evidence>
<gene>
    <name evidence="2" type="primary">OSJNBa0051D19.16</name>
</gene>
<evidence type="ECO:0000313" key="3">
    <source>
        <dbReference type="Proteomes" id="UP000000763"/>
    </source>
</evidence>
<sequence>MAMGTRSPVPGPPWRILPLGDGDGINCVSMGNQMERKYSPSGLAGAGLVPRPPSPPSVEARYKSVRALRAAAPAVSASAPAPGRHARRVAVRSSARPPRQVPAPRHAVPFPSLPASQVRGRRGLGTGHRTSASSSTLRQYLIRHVGLFVLLMVDAGEGFGGKKGENDESTRRPAARVRHGFAFTTAKL</sequence>
<reference evidence="3" key="1">
    <citation type="journal article" date="2005" name="Nature">
        <title>The map-based sequence of the rice genome.</title>
        <authorList>
            <consortium name="International rice genome sequencing project (IRGSP)"/>
            <person name="Matsumoto T."/>
            <person name="Wu J."/>
            <person name="Kanamori H."/>
            <person name="Katayose Y."/>
            <person name="Fujisawa M."/>
            <person name="Namiki N."/>
            <person name="Mizuno H."/>
            <person name="Yamamoto K."/>
            <person name="Antonio B.A."/>
            <person name="Baba T."/>
            <person name="Sakata K."/>
            <person name="Nagamura Y."/>
            <person name="Aoki H."/>
            <person name="Arikawa K."/>
            <person name="Arita K."/>
            <person name="Bito T."/>
            <person name="Chiden Y."/>
            <person name="Fujitsuka N."/>
            <person name="Fukunaka R."/>
            <person name="Hamada M."/>
            <person name="Harada C."/>
            <person name="Hayashi A."/>
            <person name="Hijishita S."/>
            <person name="Honda M."/>
            <person name="Hosokawa S."/>
            <person name="Ichikawa Y."/>
            <person name="Idonuma A."/>
            <person name="Iijima M."/>
            <person name="Ikeda M."/>
            <person name="Ikeno M."/>
            <person name="Ito K."/>
            <person name="Ito S."/>
            <person name="Ito T."/>
            <person name="Ito Y."/>
            <person name="Ito Y."/>
            <person name="Iwabuchi A."/>
            <person name="Kamiya K."/>
            <person name="Karasawa W."/>
            <person name="Kurita K."/>
            <person name="Katagiri S."/>
            <person name="Kikuta A."/>
            <person name="Kobayashi H."/>
            <person name="Kobayashi N."/>
            <person name="Machita K."/>
            <person name="Maehara T."/>
            <person name="Masukawa M."/>
            <person name="Mizubayashi T."/>
            <person name="Mukai Y."/>
            <person name="Nagasaki H."/>
            <person name="Nagata Y."/>
            <person name="Naito S."/>
            <person name="Nakashima M."/>
            <person name="Nakama Y."/>
            <person name="Nakamichi Y."/>
            <person name="Nakamura M."/>
            <person name="Meguro A."/>
            <person name="Negishi M."/>
            <person name="Ohta I."/>
            <person name="Ohta T."/>
            <person name="Okamoto M."/>
            <person name="Ono N."/>
            <person name="Saji S."/>
            <person name="Sakaguchi M."/>
            <person name="Sakai K."/>
            <person name="Shibata M."/>
            <person name="Shimokawa T."/>
            <person name="Song J."/>
            <person name="Takazaki Y."/>
            <person name="Terasawa K."/>
            <person name="Tsugane M."/>
            <person name="Tsuji K."/>
            <person name="Ueda S."/>
            <person name="Waki K."/>
            <person name="Yamagata H."/>
            <person name="Yamamoto M."/>
            <person name="Yamamoto S."/>
            <person name="Yamane H."/>
            <person name="Yoshiki S."/>
            <person name="Yoshihara R."/>
            <person name="Yukawa K."/>
            <person name="Zhong H."/>
            <person name="Yano M."/>
            <person name="Yuan Q."/>
            <person name="Ouyang S."/>
            <person name="Liu J."/>
            <person name="Jones K.M."/>
            <person name="Gansberger K."/>
            <person name="Moffat K."/>
            <person name="Hill J."/>
            <person name="Bera J."/>
            <person name="Fadrosh D."/>
            <person name="Jin S."/>
            <person name="Johri S."/>
            <person name="Kim M."/>
            <person name="Overton L."/>
            <person name="Reardon M."/>
            <person name="Tsitrin T."/>
            <person name="Vuong H."/>
            <person name="Weaver B."/>
            <person name="Ciecko A."/>
            <person name="Tallon L."/>
            <person name="Jackson J."/>
            <person name="Pai G."/>
            <person name="Aken S.V."/>
            <person name="Utterback T."/>
            <person name="Reidmuller S."/>
            <person name="Feldblyum T."/>
            <person name="Hsiao J."/>
            <person name="Zismann V."/>
            <person name="Iobst S."/>
            <person name="de Vazeille A.R."/>
            <person name="Buell C.R."/>
            <person name="Ying K."/>
            <person name="Li Y."/>
            <person name="Lu T."/>
            <person name="Huang Y."/>
            <person name="Zhao Q."/>
            <person name="Feng Q."/>
            <person name="Zhang L."/>
            <person name="Zhu J."/>
            <person name="Weng Q."/>
            <person name="Mu J."/>
            <person name="Lu Y."/>
            <person name="Fan D."/>
            <person name="Liu Y."/>
            <person name="Guan J."/>
            <person name="Zhang Y."/>
            <person name="Yu S."/>
            <person name="Liu X."/>
            <person name="Zhang Y."/>
            <person name="Hong G."/>
            <person name="Han B."/>
            <person name="Choisne N."/>
            <person name="Demange N."/>
            <person name="Orjeda G."/>
            <person name="Samain S."/>
            <person name="Cattolico L."/>
            <person name="Pelletier E."/>
            <person name="Couloux A."/>
            <person name="Segurens B."/>
            <person name="Wincker P."/>
            <person name="D'Hont A."/>
            <person name="Scarpelli C."/>
            <person name="Weissenbach J."/>
            <person name="Salanoubat M."/>
            <person name="Quetier F."/>
            <person name="Yu Y."/>
            <person name="Kim H.R."/>
            <person name="Rambo T."/>
            <person name="Currie J."/>
            <person name="Collura K."/>
            <person name="Luo M."/>
            <person name="Yang T."/>
            <person name="Ammiraju J.S.S."/>
            <person name="Engler F."/>
            <person name="Soderlund C."/>
            <person name="Wing R.A."/>
            <person name="Palmer L.E."/>
            <person name="de la Bastide M."/>
            <person name="Spiegel L."/>
            <person name="Nascimento L."/>
            <person name="Zutavern T."/>
            <person name="O'Shaughnessy A."/>
            <person name="Dike S."/>
            <person name="Dedhia N."/>
            <person name="Preston R."/>
            <person name="Balija V."/>
            <person name="McCombie W.R."/>
            <person name="Chow T."/>
            <person name="Chen H."/>
            <person name="Chung M."/>
            <person name="Chen C."/>
            <person name="Shaw J."/>
            <person name="Wu H."/>
            <person name="Hsiao K."/>
            <person name="Chao Y."/>
            <person name="Chu M."/>
            <person name="Cheng C."/>
            <person name="Hour A."/>
            <person name="Lee P."/>
            <person name="Lin S."/>
            <person name="Lin Y."/>
            <person name="Liou J."/>
            <person name="Liu S."/>
            <person name="Hsing Y."/>
            <person name="Raghuvanshi S."/>
            <person name="Mohanty A."/>
            <person name="Bharti A.K."/>
            <person name="Gaur A."/>
            <person name="Gupta V."/>
            <person name="Kumar D."/>
            <person name="Ravi V."/>
            <person name="Vij S."/>
            <person name="Kapur A."/>
            <person name="Khurana P."/>
            <person name="Khurana P."/>
            <person name="Khurana J.P."/>
            <person name="Tyagi A.K."/>
            <person name="Gaikwad K."/>
            <person name="Singh A."/>
            <person name="Dalal V."/>
            <person name="Srivastava S."/>
            <person name="Dixit A."/>
            <person name="Pal A.K."/>
            <person name="Ghazi I.A."/>
            <person name="Yadav M."/>
            <person name="Pandit A."/>
            <person name="Bhargava A."/>
            <person name="Sureshbabu K."/>
            <person name="Batra K."/>
            <person name="Sharma T.R."/>
            <person name="Mohapatra T."/>
            <person name="Singh N.K."/>
            <person name="Messing J."/>
            <person name="Nelson A.B."/>
            <person name="Fuks G."/>
            <person name="Kavchok S."/>
            <person name="Keizer G."/>
            <person name="Linton E."/>
            <person name="Llaca V."/>
            <person name="Song R."/>
            <person name="Tanyolac B."/>
            <person name="Young S."/>
            <person name="Ho-Il K."/>
            <person name="Hahn J.H."/>
            <person name="Sangsakoo G."/>
            <person name="Vanavichit A."/>
            <person name="de Mattos Luiz.A.T."/>
            <person name="Zimmer P.D."/>
            <person name="Malone G."/>
            <person name="Dellagostin O."/>
            <person name="de Oliveira A.C."/>
            <person name="Bevan M."/>
            <person name="Bancroft I."/>
            <person name="Minx P."/>
            <person name="Cordum H."/>
            <person name="Wilson R."/>
            <person name="Cheng Z."/>
            <person name="Jin W."/>
            <person name="Jiang J."/>
            <person name="Leong S.A."/>
            <person name="Iwama H."/>
            <person name="Gojobori T."/>
            <person name="Itoh T."/>
            <person name="Niimura Y."/>
            <person name="Fujii Y."/>
            <person name="Habara T."/>
            <person name="Sakai H."/>
            <person name="Sato Y."/>
            <person name="Wilson G."/>
            <person name="Kumar K."/>
            <person name="McCouch S."/>
            <person name="Juretic N."/>
            <person name="Hoen D."/>
            <person name="Wright S."/>
            <person name="Bruskiewich R."/>
            <person name="Bureau T."/>
            <person name="Miyao A."/>
            <person name="Hirochika H."/>
            <person name="Nishikawa T."/>
            <person name="Kadowaki K."/>
            <person name="Sugiura M."/>
            <person name="Burr B."/>
            <person name="Sasaki T."/>
        </authorList>
    </citation>
    <scope>NUCLEOTIDE SEQUENCE [LARGE SCALE GENOMIC DNA]</scope>
    <source>
        <strain evidence="3">cv. Nipponbare</strain>
    </source>
</reference>
<feature type="region of interest" description="Disordered" evidence="1">
    <location>
        <begin position="73"/>
        <end position="135"/>
    </location>
</feature>
<organism evidence="2 3">
    <name type="scientific">Oryza sativa subsp. japonica</name>
    <name type="common">Rice</name>
    <dbReference type="NCBI Taxonomy" id="39947"/>
    <lineage>
        <taxon>Eukaryota</taxon>
        <taxon>Viridiplantae</taxon>
        <taxon>Streptophyta</taxon>
        <taxon>Embryophyta</taxon>
        <taxon>Tracheophyta</taxon>
        <taxon>Spermatophyta</taxon>
        <taxon>Magnoliopsida</taxon>
        <taxon>Liliopsida</taxon>
        <taxon>Poales</taxon>
        <taxon>Poaceae</taxon>
        <taxon>BOP clade</taxon>
        <taxon>Oryzoideae</taxon>
        <taxon>Oryzeae</taxon>
        <taxon>Oryzinae</taxon>
        <taxon>Oryza</taxon>
        <taxon>Oryza sativa</taxon>
    </lineage>
</organism>